<dbReference type="EMBL" id="JAMYWD010000002">
    <property type="protein sequence ID" value="KAJ4979334.1"/>
    <property type="molecule type" value="Genomic_DNA"/>
</dbReference>
<proteinExistence type="predicted"/>
<evidence type="ECO:0000256" key="1">
    <source>
        <dbReference type="SAM" id="MobiDB-lite"/>
    </source>
</evidence>
<reference evidence="2" key="1">
    <citation type="journal article" date="2023" name="Plant J.">
        <title>The genome of the king protea, Protea cynaroides.</title>
        <authorList>
            <person name="Chang J."/>
            <person name="Duong T.A."/>
            <person name="Schoeman C."/>
            <person name="Ma X."/>
            <person name="Roodt D."/>
            <person name="Barker N."/>
            <person name="Li Z."/>
            <person name="Van de Peer Y."/>
            <person name="Mizrachi E."/>
        </authorList>
    </citation>
    <scope>NUCLEOTIDE SEQUENCE</scope>
    <source>
        <tissue evidence="2">Young leaves</tissue>
    </source>
</reference>
<protein>
    <submittedName>
        <fullName evidence="2">Uncharacterized protein</fullName>
    </submittedName>
</protein>
<gene>
    <name evidence="2" type="ORF">NE237_010114</name>
</gene>
<name>A0A9Q0R1A0_9MAGN</name>
<evidence type="ECO:0000313" key="2">
    <source>
        <dbReference type="EMBL" id="KAJ4979334.1"/>
    </source>
</evidence>
<dbReference type="Proteomes" id="UP001141806">
    <property type="component" value="Unassembled WGS sequence"/>
</dbReference>
<feature type="compositionally biased region" description="Low complexity" evidence="1">
    <location>
        <begin position="79"/>
        <end position="91"/>
    </location>
</feature>
<sequence>MEIAILGCLSLLPVHCFLLRRWRAHRSRRRDPTFFMLRRLASVFDSLHSLFHVYLRTEKVAKNYTTKEAGVANTRDTDQGPLQHPPLQQGQDCVAPSASTRSRLCCPSLQSISETGS</sequence>
<keyword evidence="3" id="KW-1185">Reference proteome</keyword>
<comment type="caution">
    <text evidence="2">The sequence shown here is derived from an EMBL/GenBank/DDBJ whole genome shotgun (WGS) entry which is preliminary data.</text>
</comment>
<organism evidence="2 3">
    <name type="scientific">Protea cynaroides</name>
    <dbReference type="NCBI Taxonomy" id="273540"/>
    <lineage>
        <taxon>Eukaryota</taxon>
        <taxon>Viridiplantae</taxon>
        <taxon>Streptophyta</taxon>
        <taxon>Embryophyta</taxon>
        <taxon>Tracheophyta</taxon>
        <taxon>Spermatophyta</taxon>
        <taxon>Magnoliopsida</taxon>
        <taxon>Proteales</taxon>
        <taxon>Proteaceae</taxon>
        <taxon>Protea</taxon>
    </lineage>
</organism>
<evidence type="ECO:0000313" key="3">
    <source>
        <dbReference type="Proteomes" id="UP001141806"/>
    </source>
</evidence>
<feature type="region of interest" description="Disordered" evidence="1">
    <location>
        <begin position="67"/>
        <end position="95"/>
    </location>
</feature>
<accession>A0A9Q0R1A0</accession>
<dbReference type="AlphaFoldDB" id="A0A9Q0R1A0"/>